<dbReference type="Proteomes" id="UP000772434">
    <property type="component" value="Unassembled WGS sequence"/>
</dbReference>
<reference evidence="3" key="1">
    <citation type="submission" date="2020-11" db="EMBL/GenBank/DDBJ databases">
        <authorList>
            <consortium name="DOE Joint Genome Institute"/>
            <person name="Ahrendt S."/>
            <person name="Riley R."/>
            <person name="Andreopoulos W."/>
            <person name="Labutti K."/>
            <person name="Pangilinan J."/>
            <person name="Ruiz-Duenas F.J."/>
            <person name="Barrasa J.M."/>
            <person name="Sanchez-Garcia M."/>
            <person name="Camarero S."/>
            <person name="Miyauchi S."/>
            <person name="Serrano A."/>
            <person name="Linde D."/>
            <person name="Babiker R."/>
            <person name="Drula E."/>
            <person name="Ayuso-Fernandez I."/>
            <person name="Pacheco R."/>
            <person name="Padilla G."/>
            <person name="Ferreira P."/>
            <person name="Barriuso J."/>
            <person name="Kellner H."/>
            <person name="Castanera R."/>
            <person name="Alfaro M."/>
            <person name="Ramirez L."/>
            <person name="Pisabarro A.G."/>
            <person name="Kuo A."/>
            <person name="Tritt A."/>
            <person name="Lipzen A."/>
            <person name="He G."/>
            <person name="Yan M."/>
            <person name="Ng V."/>
            <person name="Cullen D."/>
            <person name="Martin F."/>
            <person name="Rosso M.-N."/>
            <person name="Henrissat B."/>
            <person name="Hibbett D."/>
            <person name="Martinez A.T."/>
            <person name="Grigoriev I.V."/>
        </authorList>
    </citation>
    <scope>NUCLEOTIDE SEQUENCE</scope>
    <source>
        <strain evidence="3">AH 40177</strain>
    </source>
</reference>
<dbReference type="GO" id="GO:0005634">
    <property type="term" value="C:nucleus"/>
    <property type="evidence" value="ECO:0007669"/>
    <property type="project" value="TreeGrafter"/>
</dbReference>
<proteinExistence type="predicted"/>
<dbReference type="PANTHER" id="PTHR47667:SF1">
    <property type="entry name" value="REGULATOR OF TY1 TRANSPOSITION PROTEIN 107"/>
    <property type="match status" value="1"/>
</dbReference>
<dbReference type="InterPro" id="IPR053036">
    <property type="entry name" value="CellCycle_DNARepair_Reg"/>
</dbReference>
<dbReference type="EMBL" id="JADNRY010000172">
    <property type="protein sequence ID" value="KAF9062435.1"/>
    <property type="molecule type" value="Genomic_DNA"/>
</dbReference>
<feature type="region of interest" description="Disordered" evidence="1">
    <location>
        <begin position="301"/>
        <end position="340"/>
    </location>
</feature>
<dbReference type="InterPro" id="IPR001357">
    <property type="entry name" value="BRCT_dom"/>
</dbReference>
<dbReference type="GO" id="GO:0006302">
    <property type="term" value="P:double-strand break repair"/>
    <property type="evidence" value="ECO:0007669"/>
    <property type="project" value="TreeGrafter"/>
</dbReference>
<dbReference type="InterPro" id="IPR036420">
    <property type="entry name" value="BRCT_dom_sf"/>
</dbReference>
<organism evidence="3 4">
    <name type="scientific">Rhodocollybia butyracea</name>
    <dbReference type="NCBI Taxonomy" id="206335"/>
    <lineage>
        <taxon>Eukaryota</taxon>
        <taxon>Fungi</taxon>
        <taxon>Dikarya</taxon>
        <taxon>Basidiomycota</taxon>
        <taxon>Agaricomycotina</taxon>
        <taxon>Agaricomycetes</taxon>
        <taxon>Agaricomycetidae</taxon>
        <taxon>Agaricales</taxon>
        <taxon>Marasmiineae</taxon>
        <taxon>Omphalotaceae</taxon>
        <taxon>Rhodocollybia</taxon>
    </lineage>
</organism>
<feature type="non-terminal residue" evidence="3">
    <location>
        <position position="340"/>
    </location>
</feature>
<evidence type="ECO:0000313" key="3">
    <source>
        <dbReference type="EMBL" id="KAF9062435.1"/>
    </source>
</evidence>
<feature type="compositionally biased region" description="Basic and acidic residues" evidence="1">
    <location>
        <begin position="312"/>
        <end position="340"/>
    </location>
</feature>
<dbReference type="SUPFAM" id="SSF52113">
    <property type="entry name" value="BRCT domain"/>
    <property type="match status" value="1"/>
</dbReference>
<dbReference type="OrthoDB" id="342264at2759"/>
<evidence type="ECO:0000313" key="4">
    <source>
        <dbReference type="Proteomes" id="UP000772434"/>
    </source>
</evidence>
<comment type="caution">
    <text evidence="3">The sequence shown here is derived from an EMBL/GenBank/DDBJ whole genome shotgun (WGS) entry which is preliminary data.</text>
</comment>
<accession>A0A9P5PI01</accession>
<dbReference type="GO" id="GO:1990683">
    <property type="term" value="P:DNA double-strand break attachment to nuclear envelope"/>
    <property type="evidence" value="ECO:0007669"/>
    <property type="project" value="TreeGrafter"/>
</dbReference>
<dbReference type="PANTHER" id="PTHR47667">
    <property type="entry name" value="REGULATOR OF TY1 TRANSPOSITION PROTEIN 107"/>
    <property type="match status" value="1"/>
</dbReference>
<dbReference type="SMART" id="SM00292">
    <property type="entry name" value="BRCT"/>
    <property type="match status" value="1"/>
</dbReference>
<name>A0A9P5PI01_9AGAR</name>
<protein>
    <submittedName>
        <fullName evidence="3">BRCT domain-containing protein</fullName>
    </submittedName>
</protein>
<dbReference type="Pfam" id="PF12738">
    <property type="entry name" value="PTCB-BRCT"/>
    <property type="match status" value="1"/>
</dbReference>
<dbReference type="PROSITE" id="PS50172">
    <property type="entry name" value="BRCT"/>
    <property type="match status" value="1"/>
</dbReference>
<evidence type="ECO:0000259" key="2">
    <source>
        <dbReference type="PROSITE" id="PS50172"/>
    </source>
</evidence>
<dbReference type="AlphaFoldDB" id="A0A9P5PI01"/>
<evidence type="ECO:0000256" key="1">
    <source>
        <dbReference type="SAM" id="MobiDB-lite"/>
    </source>
</evidence>
<sequence length="340" mass="38224">LNYKQHNTINIIVPHWFDDVIKLGMGTLDVAPYEWPNPLVLQPGHHSDDAEKKRKISSIDPSKAALYTTADMTAESAVAKISPRQVFNGDRILLSTNLELGDRRLAIESIVERADGVIVPLEESADAEEEKRKVLECDILVTKYRNGLAYFSAIKEPKVIASLSWLFHVVSIGTSTSPLERLLHYPIPNKHIEGFTEHKITITNFTGEAREYLKKLITIMGAEFTPSMSAKNTILIAAQADGTKTARAREWDIPIVNHTWLEDCFIKWKNLSVGKDRYIYFPPGVDLSPQLGNRGFDEAVPYSEEPQEVEAEATKKKERSLLRTQDSARDAREAADIVMP</sequence>
<keyword evidence="4" id="KW-1185">Reference proteome</keyword>
<feature type="non-terminal residue" evidence="3">
    <location>
        <position position="1"/>
    </location>
</feature>
<feature type="domain" description="BRCT" evidence="2">
    <location>
        <begin position="190"/>
        <end position="265"/>
    </location>
</feature>
<dbReference type="Gene3D" id="3.40.50.10190">
    <property type="entry name" value="BRCT domain"/>
    <property type="match status" value="1"/>
</dbReference>
<dbReference type="GO" id="GO:0035361">
    <property type="term" value="C:Cul8-RING ubiquitin ligase complex"/>
    <property type="evidence" value="ECO:0007669"/>
    <property type="project" value="TreeGrafter"/>
</dbReference>
<gene>
    <name evidence="3" type="ORF">BDP27DRAFT_1183123</name>
</gene>